<accession>A0AAE1B8Q0</accession>
<organism evidence="1 2">
    <name type="scientific">Elysia crispata</name>
    <name type="common">lettuce slug</name>
    <dbReference type="NCBI Taxonomy" id="231223"/>
    <lineage>
        <taxon>Eukaryota</taxon>
        <taxon>Metazoa</taxon>
        <taxon>Spiralia</taxon>
        <taxon>Lophotrochozoa</taxon>
        <taxon>Mollusca</taxon>
        <taxon>Gastropoda</taxon>
        <taxon>Heterobranchia</taxon>
        <taxon>Euthyneura</taxon>
        <taxon>Panpulmonata</taxon>
        <taxon>Sacoglossa</taxon>
        <taxon>Placobranchoidea</taxon>
        <taxon>Plakobranchidae</taxon>
        <taxon>Elysia</taxon>
    </lineage>
</organism>
<name>A0AAE1B8Q0_9GAST</name>
<protein>
    <submittedName>
        <fullName evidence="1">Uncharacterized protein</fullName>
    </submittedName>
</protein>
<sequence length="141" mass="15669">MFGRGSTQLYKRLKRCLKFKPRTLELVTRARSRIGFPAVQARHTAASCPGHEFYCPGGDTVSSPIPARLNRDLRPGRASSYLVLFPCLPRISLVFRWATSMMRPGSGIDSSIFDVDNGDRYIHRAGDTGPVTLAGFYSLMT</sequence>
<gene>
    <name evidence="1" type="ORF">RRG08_066718</name>
</gene>
<reference evidence="1" key="1">
    <citation type="journal article" date="2023" name="G3 (Bethesda)">
        <title>A reference genome for the long-term kleptoplast-retaining sea slug Elysia crispata morphotype clarki.</title>
        <authorList>
            <person name="Eastman K.E."/>
            <person name="Pendleton A.L."/>
            <person name="Shaikh M.A."/>
            <person name="Suttiyut T."/>
            <person name="Ogas R."/>
            <person name="Tomko P."/>
            <person name="Gavelis G."/>
            <person name="Widhalm J.R."/>
            <person name="Wisecaver J.H."/>
        </authorList>
    </citation>
    <scope>NUCLEOTIDE SEQUENCE</scope>
    <source>
        <strain evidence="1">ECLA1</strain>
    </source>
</reference>
<comment type="caution">
    <text evidence="1">The sequence shown here is derived from an EMBL/GenBank/DDBJ whole genome shotgun (WGS) entry which is preliminary data.</text>
</comment>
<keyword evidence="2" id="KW-1185">Reference proteome</keyword>
<proteinExistence type="predicted"/>
<evidence type="ECO:0000313" key="1">
    <source>
        <dbReference type="EMBL" id="KAK3801528.1"/>
    </source>
</evidence>
<dbReference type="EMBL" id="JAWDGP010000304">
    <property type="protein sequence ID" value="KAK3801528.1"/>
    <property type="molecule type" value="Genomic_DNA"/>
</dbReference>
<dbReference type="AlphaFoldDB" id="A0AAE1B8Q0"/>
<dbReference type="Proteomes" id="UP001283361">
    <property type="component" value="Unassembled WGS sequence"/>
</dbReference>
<evidence type="ECO:0000313" key="2">
    <source>
        <dbReference type="Proteomes" id="UP001283361"/>
    </source>
</evidence>